<dbReference type="Proteomes" id="UP000242560">
    <property type="component" value="Unassembled WGS sequence"/>
</dbReference>
<dbReference type="EMBL" id="FORQ01000002">
    <property type="protein sequence ID" value="SFI91720.1"/>
    <property type="molecule type" value="Genomic_DNA"/>
</dbReference>
<dbReference type="AlphaFoldDB" id="A0A1I3M4I9"/>
<organism evidence="2 3">
    <name type="scientific">Kaistella treverensis</name>
    <dbReference type="NCBI Taxonomy" id="631455"/>
    <lineage>
        <taxon>Bacteria</taxon>
        <taxon>Pseudomonadati</taxon>
        <taxon>Bacteroidota</taxon>
        <taxon>Flavobacteriia</taxon>
        <taxon>Flavobacteriales</taxon>
        <taxon>Weeksellaceae</taxon>
        <taxon>Chryseobacterium group</taxon>
        <taxon>Kaistella</taxon>
    </lineage>
</organism>
<gene>
    <name evidence="2" type="ORF">SAMN05421638_1515</name>
</gene>
<evidence type="ECO:0000313" key="3">
    <source>
        <dbReference type="Proteomes" id="UP000242560"/>
    </source>
</evidence>
<proteinExistence type="predicted"/>
<sequence>MRKLLPIFLFLTFLTSCQTLVVTPQHPMRTNSLELYNTYRVQTANEGTRKVKVLKQDQEKIYGKLKSGEDVVINKSDVRTVRKTDVLTSLLVGAAAVAAVVFVPI</sequence>
<dbReference type="NCBIfam" id="NF037951">
    <property type="entry name" value="spanin2_2"/>
    <property type="match status" value="1"/>
</dbReference>
<feature type="chain" id="PRO_5015304712" description="Lipoprotein" evidence="1">
    <location>
        <begin position="22"/>
        <end position="105"/>
    </location>
</feature>
<reference evidence="3" key="1">
    <citation type="submission" date="2016-10" db="EMBL/GenBank/DDBJ databases">
        <authorList>
            <person name="Varghese N."/>
            <person name="Submissions S."/>
        </authorList>
    </citation>
    <scope>NUCLEOTIDE SEQUENCE [LARGE SCALE GENOMIC DNA]</scope>
    <source>
        <strain evidence="3">DSM 22251</strain>
    </source>
</reference>
<keyword evidence="3" id="KW-1185">Reference proteome</keyword>
<evidence type="ECO:0000256" key="1">
    <source>
        <dbReference type="SAM" id="SignalP"/>
    </source>
</evidence>
<evidence type="ECO:0008006" key="4">
    <source>
        <dbReference type="Google" id="ProtNLM"/>
    </source>
</evidence>
<dbReference type="RefSeq" id="WP_143068759.1">
    <property type="nucleotide sequence ID" value="NZ_FORQ01000002.1"/>
</dbReference>
<feature type="signal peptide" evidence="1">
    <location>
        <begin position="1"/>
        <end position="21"/>
    </location>
</feature>
<accession>A0A1I3M4I9</accession>
<evidence type="ECO:0000313" key="2">
    <source>
        <dbReference type="EMBL" id="SFI91720.1"/>
    </source>
</evidence>
<dbReference type="PROSITE" id="PS51257">
    <property type="entry name" value="PROKAR_LIPOPROTEIN"/>
    <property type="match status" value="1"/>
</dbReference>
<protein>
    <recommendedName>
        <fullName evidence="4">Lipoprotein</fullName>
    </recommendedName>
</protein>
<name>A0A1I3M4I9_9FLAO</name>
<keyword evidence="1" id="KW-0732">Signal</keyword>